<organism evidence="2 3">
    <name type="scientific">Novosphingobium rhizovicinum</name>
    <dbReference type="NCBI Taxonomy" id="3228928"/>
    <lineage>
        <taxon>Bacteria</taxon>
        <taxon>Pseudomonadati</taxon>
        <taxon>Pseudomonadota</taxon>
        <taxon>Alphaproteobacteria</taxon>
        <taxon>Sphingomonadales</taxon>
        <taxon>Sphingomonadaceae</taxon>
        <taxon>Novosphingobium</taxon>
    </lineage>
</organism>
<dbReference type="Gene3D" id="3.90.1200.10">
    <property type="match status" value="1"/>
</dbReference>
<evidence type="ECO:0000313" key="2">
    <source>
        <dbReference type="EMBL" id="MEW9856463.1"/>
    </source>
</evidence>
<comment type="caution">
    <text evidence="2">The sequence shown here is derived from an EMBL/GenBank/DDBJ whole genome shotgun (WGS) entry which is preliminary data.</text>
</comment>
<gene>
    <name evidence="2" type="ORF">ABUH87_15090</name>
</gene>
<dbReference type="PANTHER" id="PTHR43883:SF1">
    <property type="entry name" value="GLUCONOKINASE"/>
    <property type="match status" value="1"/>
</dbReference>
<proteinExistence type="predicted"/>
<dbReference type="Pfam" id="PF13671">
    <property type="entry name" value="AAA_33"/>
    <property type="match status" value="1"/>
</dbReference>
<keyword evidence="3" id="KW-1185">Reference proteome</keyword>
<dbReference type="SUPFAM" id="SSF52540">
    <property type="entry name" value="P-loop containing nucleoside triphosphate hydrolases"/>
    <property type="match status" value="1"/>
</dbReference>
<dbReference type="InterPro" id="IPR011009">
    <property type="entry name" value="Kinase-like_dom_sf"/>
</dbReference>
<dbReference type="RefSeq" id="WP_367774914.1">
    <property type="nucleotide sequence ID" value="NZ_JBFNXR010000052.1"/>
</dbReference>
<dbReference type="InterPro" id="IPR002575">
    <property type="entry name" value="Aminoglycoside_PTrfase"/>
</dbReference>
<evidence type="ECO:0000313" key="3">
    <source>
        <dbReference type="Proteomes" id="UP001556118"/>
    </source>
</evidence>
<dbReference type="SUPFAM" id="SSF56112">
    <property type="entry name" value="Protein kinase-like (PK-like)"/>
    <property type="match status" value="1"/>
</dbReference>
<sequence>MNACDDQGETIAFLSRAGSFGAAGSVDRIDTHAAIIFLAGDRAYKLKRAVRYPYLDFSTANKRKAVCEAEVALNRRTAPDIYLGVCSVGRQADGTLALDTGEAIDWLVVMRRFAPECLLAKMADKGPLGPELVRDLADQIATFHDMAEVADGNGSDRVRAVLDGNLTSMTALAEGLLPMEDCERLHRRSLDDVDRLSPLLDRRAETGHVRHCHGDLHLANICLWQERPTLFDCLEFDAALATTDVLYDLAFLLMDLWHRGLHAEASPLFNRYCDMREEDDGLPALPLFLSMRAAVRAHVHASAAERHDRGERREAEARTARAYLAAAMGFLDRSKPQLTVIGGLSGTGKSTLAGALAAELGDPPGARWLRTDVLRKRMAGVSPETRLSPEAYTKEQSEKVYDRLATKAREILAGGTSVIADGVFAAEAERNAMTAAATEAGVPFVGLWLEAPVELLRSRVSARTGDASDADAPVVERQLEYELGDLSAWHRIEATGSPGEVLARAKREHPLP</sequence>
<dbReference type="Proteomes" id="UP001556118">
    <property type="component" value="Unassembled WGS sequence"/>
</dbReference>
<dbReference type="Pfam" id="PF01636">
    <property type="entry name" value="APH"/>
    <property type="match status" value="1"/>
</dbReference>
<evidence type="ECO:0000259" key="1">
    <source>
        <dbReference type="Pfam" id="PF01636"/>
    </source>
</evidence>
<dbReference type="InterPro" id="IPR052732">
    <property type="entry name" value="Cell-binding_unc_protein"/>
</dbReference>
<dbReference type="InterPro" id="IPR027417">
    <property type="entry name" value="P-loop_NTPase"/>
</dbReference>
<name>A0ABV3RED7_9SPHN</name>
<reference evidence="2 3" key="1">
    <citation type="submission" date="2024-06" db="EMBL/GenBank/DDBJ databases">
        <title>Novosphingobium rhizovicinus M1R2S20.</title>
        <authorList>
            <person name="Sun J.-Q."/>
        </authorList>
    </citation>
    <scope>NUCLEOTIDE SEQUENCE [LARGE SCALE GENOMIC DNA]</scope>
    <source>
        <strain evidence="2 3">M1R2S20</strain>
    </source>
</reference>
<dbReference type="EMBL" id="JBFNXR010000052">
    <property type="protein sequence ID" value="MEW9856463.1"/>
    <property type="molecule type" value="Genomic_DNA"/>
</dbReference>
<feature type="domain" description="Aminoglycoside phosphotransferase" evidence="1">
    <location>
        <begin position="127"/>
        <end position="274"/>
    </location>
</feature>
<dbReference type="PANTHER" id="PTHR43883">
    <property type="entry name" value="SLR0207 PROTEIN"/>
    <property type="match status" value="1"/>
</dbReference>
<protein>
    <submittedName>
        <fullName evidence="2">AAA family ATPase</fullName>
    </submittedName>
</protein>
<accession>A0ABV3RED7</accession>
<dbReference type="Gene3D" id="3.40.50.300">
    <property type="entry name" value="P-loop containing nucleotide triphosphate hydrolases"/>
    <property type="match status" value="1"/>
</dbReference>